<keyword evidence="1" id="KW-1133">Transmembrane helix</keyword>
<keyword evidence="1" id="KW-0472">Membrane</keyword>
<keyword evidence="1" id="KW-0812">Transmembrane</keyword>
<keyword evidence="3" id="KW-1185">Reference proteome</keyword>
<evidence type="ECO:0000313" key="3">
    <source>
        <dbReference type="Proteomes" id="UP000277204"/>
    </source>
</evidence>
<evidence type="ECO:0000313" key="2">
    <source>
        <dbReference type="EMBL" id="VDP00145.1"/>
    </source>
</evidence>
<feature type="transmembrane region" description="Helical" evidence="1">
    <location>
        <begin position="7"/>
        <end position="33"/>
    </location>
</feature>
<organism evidence="2 3">
    <name type="scientific">Schistosoma margrebowiei</name>
    <dbReference type="NCBI Taxonomy" id="48269"/>
    <lineage>
        <taxon>Eukaryota</taxon>
        <taxon>Metazoa</taxon>
        <taxon>Spiralia</taxon>
        <taxon>Lophotrochozoa</taxon>
        <taxon>Platyhelminthes</taxon>
        <taxon>Trematoda</taxon>
        <taxon>Digenea</taxon>
        <taxon>Strigeidida</taxon>
        <taxon>Schistosomatoidea</taxon>
        <taxon>Schistosomatidae</taxon>
        <taxon>Schistosoma</taxon>
    </lineage>
</organism>
<gene>
    <name evidence="2" type="ORF">SMRZ_LOCUS12396</name>
</gene>
<name>A0A3P8AY12_9TREM</name>
<dbReference type="AlphaFoldDB" id="A0A3P8AY12"/>
<dbReference type="EMBL" id="UZAI01007753">
    <property type="protein sequence ID" value="VDP00145.1"/>
    <property type="molecule type" value="Genomic_DNA"/>
</dbReference>
<dbReference type="Proteomes" id="UP000277204">
    <property type="component" value="Unassembled WGS sequence"/>
</dbReference>
<sequence length="91" mass="10289">MCNCTNLEAFVCLILSFLLVLFNVLEVLVIFVFCKSTLLSGVRFQTSLIFLINEEQLTSGLPSVIKYIPLLISLKFTSCISLIFDEFIICK</sequence>
<protein>
    <submittedName>
        <fullName evidence="2">Uncharacterized protein</fullName>
    </submittedName>
</protein>
<proteinExistence type="predicted"/>
<evidence type="ECO:0000256" key="1">
    <source>
        <dbReference type="SAM" id="Phobius"/>
    </source>
</evidence>
<reference evidence="2 3" key="1">
    <citation type="submission" date="2018-11" db="EMBL/GenBank/DDBJ databases">
        <authorList>
            <consortium name="Pathogen Informatics"/>
        </authorList>
    </citation>
    <scope>NUCLEOTIDE SEQUENCE [LARGE SCALE GENOMIC DNA]</scope>
    <source>
        <strain evidence="2 3">Zambia</strain>
    </source>
</reference>
<accession>A0A3P8AY12</accession>
<feature type="transmembrane region" description="Helical" evidence="1">
    <location>
        <begin position="67"/>
        <end position="89"/>
    </location>
</feature>